<dbReference type="Proteomes" id="UP000176992">
    <property type="component" value="Unassembled WGS sequence"/>
</dbReference>
<protein>
    <submittedName>
        <fullName evidence="2">Uncharacterized protein</fullName>
    </submittedName>
</protein>
<dbReference type="AlphaFoldDB" id="A0A1F5YF39"/>
<evidence type="ECO:0000256" key="1">
    <source>
        <dbReference type="SAM" id="Phobius"/>
    </source>
</evidence>
<keyword evidence="1" id="KW-1133">Transmembrane helix</keyword>
<proteinExistence type="predicted"/>
<feature type="transmembrane region" description="Helical" evidence="1">
    <location>
        <begin position="32"/>
        <end position="50"/>
    </location>
</feature>
<organism evidence="2 3">
    <name type="scientific">Candidatus Glassbacteria bacterium GWA2_58_10</name>
    <dbReference type="NCBI Taxonomy" id="1817865"/>
    <lineage>
        <taxon>Bacteria</taxon>
        <taxon>Candidatus Glassiibacteriota</taxon>
    </lineage>
</organism>
<gene>
    <name evidence="2" type="ORF">A2Z86_05915</name>
</gene>
<evidence type="ECO:0000313" key="2">
    <source>
        <dbReference type="EMBL" id="OGF98784.1"/>
    </source>
</evidence>
<name>A0A1F5YF39_9BACT</name>
<comment type="caution">
    <text evidence="2">The sequence shown here is derived from an EMBL/GenBank/DDBJ whole genome shotgun (WGS) entry which is preliminary data.</text>
</comment>
<keyword evidence="1" id="KW-0472">Membrane</keyword>
<keyword evidence="1" id="KW-0812">Transmembrane</keyword>
<sequence>MNMMRLGNIILVLSTIAATLCAARTPVLGFWFGASCLAMVLSVLMLRLGARPKPAGEAREKSEAAFDFAACLGEVNSTLEKLAGERELSCERLHRELDRLSEGPLFDFARNREQLAVVTGYASFARLVGEFTRAERSLSRAWSAAVDGYRGEALDSMGRAREQFIELSRLLNELSGRPKITI</sequence>
<reference evidence="2 3" key="1">
    <citation type="journal article" date="2016" name="Nat. Commun.">
        <title>Thousands of microbial genomes shed light on interconnected biogeochemical processes in an aquifer system.</title>
        <authorList>
            <person name="Anantharaman K."/>
            <person name="Brown C.T."/>
            <person name="Hug L.A."/>
            <person name="Sharon I."/>
            <person name="Castelle C.J."/>
            <person name="Probst A.J."/>
            <person name="Thomas B.C."/>
            <person name="Singh A."/>
            <person name="Wilkins M.J."/>
            <person name="Karaoz U."/>
            <person name="Brodie E.L."/>
            <person name="Williams K.H."/>
            <person name="Hubbard S.S."/>
            <person name="Banfield J.F."/>
        </authorList>
    </citation>
    <scope>NUCLEOTIDE SEQUENCE [LARGE SCALE GENOMIC DNA]</scope>
</reference>
<accession>A0A1F5YF39</accession>
<dbReference type="EMBL" id="MFIV01000063">
    <property type="protein sequence ID" value="OGF98784.1"/>
    <property type="molecule type" value="Genomic_DNA"/>
</dbReference>
<evidence type="ECO:0000313" key="3">
    <source>
        <dbReference type="Proteomes" id="UP000176992"/>
    </source>
</evidence>